<keyword evidence="3" id="KW-1185">Reference proteome</keyword>
<proteinExistence type="predicted"/>
<sequence>MTTAQPLARYGAIGSAIECGFATVERHHYRRPRSGSRVRQFPDTPDTFRERTFAYRPESQGAAAGPESGPFQGCGIAQD</sequence>
<comment type="caution">
    <text evidence="2">The sequence shown here is derived from an EMBL/GenBank/DDBJ whole genome shotgun (WGS) entry which is preliminary data.</text>
</comment>
<evidence type="ECO:0000313" key="3">
    <source>
        <dbReference type="Proteomes" id="UP000273786"/>
    </source>
</evidence>
<reference evidence="2 3" key="1">
    <citation type="submission" date="2018-11" db="EMBL/GenBank/DDBJ databases">
        <title>the genome of Mesorhizobium tamadayense DSM 28320.</title>
        <authorList>
            <person name="Gao J."/>
        </authorList>
    </citation>
    <scope>NUCLEOTIDE SEQUENCE [LARGE SCALE GENOMIC DNA]</scope>
    <source>
        <strain evidence="2 3">DSM 28320</strain>
    </source>
</reference>
<accession>A0A3P3F059</accession>
<evidence type="ECO:0000256" key="1">
    <source>
        <dbReference type="SAM" id="MobiDB-lite"/>
    </source>
</evidence>
<protein>
    <submittedName>
        <fullName evidence="2">Uncharacterized protein</fullName>
    </submittedName>
</protein>
<organism evidence="2 3">
    <name type="scientific">Mesorhizobium tamadayense</name>
    <dbReference type="NCBI Taxonomy" id="425306"/>
    <lineage>
        <taxon>Bacteria</taxon>
        <taxon>Pseudomonadati</taxon>
        <taxon>Pseudomonadota</taxon>
        <taxon>Alphaproteobacteria</taxon>
        <taxon>Hyphomicrobiales</taxon>
        <taxon>Phyllobacteriaceae</taxon>
        <taxon>Mesorhizobium</taxon>
    </lineage>
</organism>
<dbReference type="AlphaFoldDB" id="A0A3P3F059"/>
<dbReference type="EMBL" id="RQXT01000066">
    <property type="protein sequence ID" value="RRH90968.1"/>
    <property type="molecule type" value="Genomic_DNA"/>
</dbReference>
<evidence type="ECO:0000313" key="2">
    <source>
        <dbReference type="EMBL" id="RRH90968.1"/>
    </source>
</evidence>
<dbReference type="Proteomes" id="UP000273786">
    <property type="component" value="Unassembled WGS sequence"/>
</dbReference>
<feature type="region of interest" description="Disordered" evidence="1">
    <location>
        <begin position="55"/>
        <end position="79"/>
    </location>
</feature>
<name>A0A3P3F059_9HYPH</name>
<gene>
    <name evidence="2" type="ORF">EH240_32645</name>
</gene>